<name>A0A0G1IM75_9BACT</name>
<dbReference type="AlphaFoldDB" id="A0A0G1IM75"/>
<gene>
    <name evidence="1" type="ORF">UW53_C0004G0030</name>
</gene>
<protein>
    <submittedName>
        <fullName evidence="1">Bifunctional protein LOR/SDH</fullName>
    </submittedName>
</protein>
<proteinExistence type="predicted"/>
<dbReference type="SUPFAM" id="SSF55909">
    <property type="entry name" value="Pentein"/>
    <property type="match status" value="1"/>
</dbReference>
<sequence length="267" mass="30194">MSRKRILMCGPPEHYGVKYEINPWMKKSNQPDRARVEMQWRSLKDALERSGVWVSLVGQLPNFPDMVFSANAGIFNRNKNTVLLSRFRYPERQGETPAFRDWFLSQGFNFKTLPSGIFFEGEGDALVFKDKLICGYGFRSDEAGGVLAAEFMELEPITLRLIDPHFYHLDTCFCPIPEKNLIMYYPPAFDSASCYIIETLGNIIRVSQKDALGFVCNAVVLDSKLIATQVSLELKIELKKHGVETEGVNLSEFIKAGGAAKCLTLFI</sequence>
<dbReference type="EMBL" id="LCIR01000004">
    <property type="protein sequence ID" value="KKT60018.1"/>
    <property type="molecule type" value="Genomic_DNA"/>
</dbReference>
<reference evidence="1 2" key="1">
    <citation type="journal article" date="2015" name="Nature">
        <title>rRNA introns, odd ribosomes, and small enigmatic genomes across a large radiation of phyla.</title>
        <authorList>
            <person name="Brown C.T."/>
            <person name="Hug L.A."/>
            <person name="Thomas B.C."/>
            <person name="Sharon I."/>
            <person name="Castelle C.J."/>
            <person name="Singh A."/>
            <person name="Wilkins M.J."/>
            <person name="Williams K.H."/>
            <person name="Banfield J.F."/>
        </authorList>
    </citation>
    <scope>NUCLEOTIDE SEQUENCE [LARGE SCALE GENOMIC DNA]</scope>
</reference>
<comment type="caution">
    <text evidence="1">The sequence shown here is derived from an EMBL/GenBank/DDBJ whole genome shotgun (WGS) entry which is preliminary data.</text>
</comment>
<accession>A0A0G1IM75</accession>
<organism evidence="1 2">
    <name type="scientific">Candidatus Giovannonibacteria bacterium GW2011_GWA1_44_25</name>
    <dbReference type="NCBI Taxonomy" id="1618645"/>
    <lineage>
        <taxon>Bacteria</taxon>
        <taxon>Candidatus Giovannoniibacteriota</taxon>
    </lineage>
</organism>
<dbReference type="Proteomes" id="UP000034087">
    <property type="component" value="Unassembled WGS sequence"/>
</dbReference>
<dbReference type="Pfam" id="PF19420">
    <property type="entry name" value="DDAH_eukar"/>
    <property type="match status" value="1"/>
</dbReference>
<evidence type="ECO:0000313" key="2">
    <source>
        <dbReference type="Proteomes" id="UP000034087"/>
    </source>
</evidence>
<dbReference type="PATRIC" id="fig|1618645.3.peg.389"/>
<dbReference type="Gene3D" id="3.75.10.10">
    <property type="entry name" value="L-arginine/glycine Amidinotransferase, Chain A"/>
    <property type="match status" value="1"/>
</dbReference>
<evidence type="ECO:0000313" key="1">
    <source>
        <dbReference type="EMBL" id="KKT60018.1"/>
    </source>
</evidence>